<dbReference type="AlphaFoldDB" id="A0A0J8GJ32"/>
<dbReference type="PATRIC" id="fig|1430899.3.peg.409"/>
<name>A0A0J8GJ32_9LIST</name>
<gene>
    <name evidence="1" type="ORF">X560_0399</name>
</gene>
<dbReference type="Proteomes" id="UP000052258">
    <property type="component" value="Unassembled WGS sequence"/>
</dbReference>
<proteinExistence type="predicted"/>
<accession>A0A0J8GJ32</accession>
<evidence type="ECO:0000313" key="2">
    <source>
        <dbReference type="Proteomes" id="UP000052258"/>
    </source>
</evidence>
<keyword evidence="2" id="KW-1185">Reference proteome</keyword>
<organism evidence="1 2">
    <name type="scientific">Listeria fleischmannii 1991</name>
    <dbReference type="NCBI Taxonomy" id="1430899"/>
    <lineage>
        <taxon>Bacteria</taxon>
        <taxon>Bacillati</taxon>
        <taxon>Bacillota</taxon>
        <taxon>Bacilli</taxon>
        <taxon>Bacillales</taxon>
        <taxon>Listeriaceae</taxon>
        <taxon>Listeria</taxon>
    </lineage>
</organism>
<protein>
    <submittedName>
        <fullName evidence="1">Uncharacterized protein</fullName>
    </submittedName>
</protein>
<sequence length="169" mass="20318">MKSGATKSCGCLNKELSRKRKVNLTHGYSNKERLYWTWKGMKARCYNTNNTRYQHYGGKGVIVCDAWRYDYQNFRRWALDNYYEDDLTIDRIDNNGDYCPENCRWATSKEQANNQSRNRILKYKDKTMTMSQWADYLDITYGTMNSRIQRKWSMERIVNTPIRKRLVVN</sequence>
<reference evidence="1 2" key="1">
    <citation type="journal article" date="2015" name="Genome Biol. Evol.">
        <title>Comparative Genomics of Listeria Sensu Lato: Genus-Wide Differences in Evolutionary Dynamics and the Progressive Gain of Complex, Potentially Pathogenicity-Related Traits through Lateral Gene Transfer.</title>
        <authorList>
            <person name="Chiara M."/>
            <person name="Caruso M."/>
            <person name="D'Erchia A.M."/>
            <person name="Manzari C."/>
            <person name="Fraccalvieri R."/>
            <person name="Goffredo E."/>
            <person name="Latorre L."/>
            <person name="Miccolupo A."/>
            <person name="Padalino I."/>
            <person name="Santagada G."/>
            <person name="Chiocco D."/>
            <person name="Pesole G."/>
            <person name="Horner D.S."/>
            <person name="Parisi A."/>
        </authorList>
    </citation>
    <scope>NUCLEOTIDE SEQUENCE [LARGE SCALE GENOMIC DNA]</scope>
    <source>
        <strain evidence="1 2">1991</strain>
    </source>
</reference>
<evidence type="ECO:0000313" key="1">
    <source>
        <dbReference type="EMBL" id="KMT60979.1"/>
    </source>
</evidence>
<comment type="caution">
    <text evidence="1">The sequence shown here is derived from an EMBL/GenBank/DDBJ whole genome shotgun (WGS) entry which is preliminary data.</text>
</comment>
<dbReference type="EMBL" id="AZHO01000005">
    <property type="protein sequence ID" value="KMT60979.1"/>
    <property type="molecule type" value="Genomic_DNA"/>
</dbReference>